<comment type="subcellular location">
    <subcellularLocation>
        <location evidence="1">Membrane</location>
    </subcellularLocation>
</comment>
<evidence type="ECO:0000256" key="6">
    <source>
        <dbReference type="ARBA" id="ARBA00023319"/>
    </source>
</evidence>
<accession>A0A6J2PEN9</accession>
<dbReference type="RefSeq" id="XP_029283731.1">
    <property type="nucleotide sequence ID" value="XM_029427871.1"/>
</dbReference>
<organism evidence="10 11">
    <name type="scientific">Cottoperca gobio</name>
    <name type="common">Frogmouth</name>
    <name type="synonym">Aphritis gobio</name>
    <dbReference type="NCBI Taxonomy" id="56716"/>
    <lineage>
        <taxon>Eukaryota</taxon>
        <taxon>Metazoa</taxon>
        <taxon>Chordata</taxon>
        <taxon>Craniata</taxon>
        <taxon>Vertebrata</taxon>
        <taxon>Euteleostomi</taxon>
        <taxon>Actinopterygii</taxon>
        <taxon>Neopterygii</taxon>
        <taxon>Teleostei</taxon>
        <taxon>Neoteleostei</taxon>
        <taxon>Acanthomorphata</taxon>
        <taxon>Eupercaria</taxon>
        <taxon>Perciformes</taxon>
        <taxon>Notothenioidei</taxon>
        <taxon>Bovichtidae</taxon>
        <taxon>Cottoperca</taxon>
    </lineage>
</organism>
<dbReference type="Gene3D" id="2.60.40.10">
    <property type="entry name" value="Immunoglobulins"/>
    <property type="match status" value="1"/>
</dbReference>
<dbReference type="InterPro" id="IPR003599">
    <property type="entry name" value="Ig_sub"/>
</dbReference>
<evidence type="ECO:0000256" key="5">
    <source>
        <dbReference type="ARBA" id="ARBA00023180"/>
    </source>
</evidence>
<dbReference type="InterPro" id="IPR007110">
    <property type="entry name" value="Ig-like_dom"/>
</dbReference>
<dbReference type="OrthoDB" id="9898017at2759"/>
<dbReference type="Pfam" id="PF07686">
    <property type="entry name" value="V-set"/>
    <property type="match status" value="1"/>
</dbReference>
<dbReference type="InterPro" id="IPR036179">
    <property type="entry name" value="Ig-like_dom_sf"/>
</dbReference>
<dbReference type="GO" id="GO:0001817">
    <property type="term" value="P:regulation of cytokine production"/>
    <property type="evidence" value="ECO:0007669"/>
    <property type="project" value="TreeGrafter"/>
</dbReference>
<keyword evidence="2 8" id="KW-0732">Signal</keyword>
<dbReference type="AlphaFoldDB" id="A0A6J2PEN9"/>
<dbReference type="GO" id="GO:0005102">
    <property type="term" value="F:signaling receptor binding"/>
    <property type="evidence" value="ECO:0007669"/>
    <property type="project" value="TreeGrafter"/>
</dbReference>
<dbReference type="InterPro" id="IPR013106">
    <property type="entry name" value="Ig_V-set"/>
</dbReference>
<protein>
    <submittedName>
        <fullName evidence="11">Myelin-oligodendrocyte glycoprotein-like</fullName>
    </submittedName>
</protein>
<keyword evidence="5" id="KW-0325">Glycoprotein</keyword>
<feature type="domain" description="Ig-like" evidence="9">
    <location>
        <begin position="33"/>
        <end position="153"/>
    </location>
</feature>
<keyword evidence="6" id="KW-0393">Immunoglobulin domain</keyword>
<gene>
    <name evidence="11" type="primary">LOC115005902</name>
</gene>
<evidence type="ECO:0000256" key="8">
    <source>
        <dbReference type="SAM" id="SignalP"/>
    </source>
</evidence>
<feature type="signal peptide" evidence="8">
    <location>
        <begin position="1"/>
        <end position="26"/>
    </location>
</feature>
<keyword evidence="7" id="KW-0812">Transmembrane</keyword>
<dbReference type="GO" id="GO:1903037">
    <property type="term" value="P:regulation of leukocyte cell-cell adhesion"/>
    <property type="evidence" value="ECO:0007669"/>
    <property type="project" value="UniProtKB-ARBA"/>
</dbReference>
<keyword evidence="3 7" id="KW-0472">Membrane</keyword>
<dbReference type="GO" id="GO:0050852">
    <property type="term" value="P:T cell receptor signaling pathway"/>
    <property type="evidence" value="ECO:0007669"/>
    <property type="project" value="TreeGrafter"/>
</dbReference>
<reference evidence="11" key="1">
    <citation type="submission" date="2025-08" db="UniProtKB">
        <authorList>
            <consortium name="RefSeq"/>
        </authorList>
    </citation>
    <scope>IDENTIFICATION</scope>
</reference>
<evidence type="ECO:0000256" key="2">
    <source>
        <dbReference type="ARBA" id="ARBA00022729"/>
    </source>
</evidence>
<keyword evidence="7" id="KW-1133">Transmembrane helix</keyword>
<dbReference type="SUPFAM" id="SSF48726">
    <property type="entry name" value="Immunoglobulin"/>
    <property type="match status" value="1"/>
</dbReference>
<evidence type="ECO:0000256" key="3">
    <source>
        <dbReference type="ARBA" id="ARBA00023136"/>
    </source>
</evidence>
<dbReference type="InterPro" id="IPR050504">
    <property type="entry name" value="IgSF_BTN/MOG"/>
</dbReference>
<keyword evidence="10" id="KW-1185">Reference proteome</keyword>
<proteinExistence type="predicted"/>
<evidence type="ECO:0000313" key="10">
    <source>
        <dbReference type="Proteomes" id="UP000504630"/>
    </source>
</evidence>
<evidence type="ECO:0000256" key="1">
    <source>
        <dbReference type="ARBA" id="ARBA00004370"/>
    </source>
</evidence>
<feature type="transmembrane region" description="Helical" evidence="7">
    <location>
        <begin position="194"/>
        <end position="214"/>
    </location>
</feature>
<dbReference type="GO" id="GO:0009897">
    <property type="term" value="C:external side of plasma membrane"/>
    <property type="evidence" value="ECO:0007669"/>
    <property type="project" value="TreeGrafter"/>
</dbReference>
<dbReference type="SMART" id="SM00409">
    <property type="entry name" value="IG"/>
    <property type="match status" value="1"/>
</dbReference>
<evidence type="ECO:0000256" key="7">
    <source>
        <dbReference type="SAM" id="Phobius"/>
    </source>
</evidence>
<evidence type="ECO:0000259" key="9">
    <source>
        <dbReference type="PROSITE" id="PS50835"/>
    </source>
</evidence>
<dbReference type="PANTHER" id="PTHR24100">
    <property type="entry name" value="BUTYROPHILIN"/>
    <property type="match status" value="1"/>
</dbReference>
<keyword evidence="4" id="KW-1015">Disulfide bond</keyword>
<dbReference type="PANTHER" id="PTHR24100:SF151">
    <property type="entry name" value="ICOS LIGAND"/>
    <property type="match status" value="1"/>
</dbReference>
<dbReference type="Proteomes" id="UP000504630">
    <property type="component" value="Unplaced"/>
</dbReference>
<feature type="chain" id="PRO_5026994703" evidence="8">
    <location>
        <begin position="27"/>
        <end position="234"/>
    </location>
</feature>
<evidence type="ECO:0000256" key="4">
    <source>
        <dbReference type="ARBA" id="ARBA00023157"/>
    </source>
</evidence>
<dbReference type="InParanoid" id="A0A6J2PEN9"/>
<dbReference type="KEGG" id="cgob:115005902"/>
<dbReference type="InterPro" id="IPR013783">
    <property type="entry name" value="Ig-like_fold"/>
</dbReference>
<dbReference type="PROSITE" id="PS50835">
    <property type="entry name" value="IG_LIKE"/>
    <property type="match status" value="1"/>
</dbReference>
<name>A0A6J2PEN9_COTGO</name>
<dbReference type="GO" id="GO:0050863">
    <property type="term" value="P:regulation of T cell activation"/>
    <property type="evidence" value="ECO:0007669"/>
    <property type="project" value="UniProtKB-ARBA"/>
</dbReference>
<dbReference type="GeneID" id="115005902"/>
<sequence>MRHFGVVEFVLPLVLWTFRIPFCVTARTEDEAPRVIGAPRPIIAAVGDDVILPCHLQPTFNVQRLTVEWSLPDLKPDPSDRLRGVKYVHIYRKREEDRTMKIQSYSGRTSLFTQELTNGNISLEIKNVTLADGGRYRCFIPKLRSRVRQATVRLVVVPTSVETWTTETPLLPRTLEHPDPKKEPDAEGGLDLNIWIPALVISLLVLVGGVGCLLKHKSQDLLKYNLAPRGAAQR</sequence>
<evidence type="ECO:0000313" key="11">
    <source>
        <dbReference type="RefSeq" id="XP_029283731.1"/>
    </source>
</evidence>
<dbReference type="FunFam" id="2.60.40.10:FF:000142">
    <property type="entry name" value="V-set domain-containing T-cell activation inhibitor 1"/>
    <property type="match status" value="1"/>
</dbReference>